<feature type="compositionally biased region" description="Acidic residues" evidence="8">
    <location>
        <begin position="9"/>
        <end position="20"/>
    </location>
</feature>
<evidence type="ECO:0000256" key="5">
    <source>
        <dbReference type="ARBA" id="ARBA00023125"/>
    </source>
</evidence>
<evidence type="ECO:0000256" key="7">
    <source>
        <dbReference type="PROSITE-ProRule" id="PRU01384"/>
    </source>
</evidence>
<dbReference type="PANTHER" id="PTHR43493">
    <property type="entry name" value="DNA GYRASE/TOPOISOMERASE SUBUNIT A"/>
    <property type="match status" value="1"/>
</dbReference>
<sequence length="898" mass="97921">MAETPPTDLPEDDQNPDETPAEGIGDGPVIGGKVQDLAIERELADSYLTYAMSTIVDRALPDVRDGLKPSLRRILVAMNDLNLRPGSKHRKCAKIVGDTTGNYHPHGDQSVYAALVGMAQDWKMRHPMVDPQGNFGSVDPDPPAAMRYTEARMAAPAADMLEDLKLDTVDWQDNYDGVMQEPTVLPGKFPNLLVNGSLGIAVGMATSLAPHNLGEVCDAITAVVNNPDIELPELMQIIPGPDFPTGGTIMGRAGIAASYRTGRGRVTVRSKIHHETVGKQDRLVVTELPYQVSKVNGVIDKIVAMNKAGRLEDVADIVDESSNRGGMRMVIKLKRGASPEAVENQLYALTPLQSTFSMINIALVKGQPRTLSLRQMIDCYLDHRVEVIRRKTAFLLNKAQQEAHRIEGLIYAVCDIDEVIRLIRESTTRDEAIEKLMARGFQIPSSHPYAPKIPQRLLEVTAENETVLTRVQAEAIGRLQLIQLVGLEIEKLVNDYTKLVGEIEDLEDILANPKRVEAIILEQIADLKAKHANPRRTIIEDGEANDLDMAALTPVEQVVVTITHSGYVKRLPSAEYKTQGRGGKGVIGSKSKEDDFTEEVFVASTHDDLLCFTNTGRVFKLKVFNIPEAGRTSRGRAIVNMIKLQDGERVVEFMPIADFEKGEDFLLFATANGLVKRTALADYRNVNSSGLIALNLRDGDSLVGVKWVSEDDHILLGTASGMAIRFQAEDARAMGRNASGVKGIDLSKDDKVVGVIRCAPENNAADLLTVTENGYGKRTPLIEYLVQSEDGSTRPQGRGGKGRRDIQTTARNGNVVALRRITEADDLMLITVNGMIVRINAGTVRQTKRASAGVRVISLASGDKLVGVARVKDEDNQDDSGPSDNGSASTEDTESTDE</sequence>
<dbReference type="EMBL" id="JACHGY010000001">
    <property type="protein sequence ID" value="MBB6428345.1"/>
    <property type="molecule type" value="Genomic_DNA"/>
</dbReference>
<dbReference type="Gene3D" id="3.90.199.10">
    <property type="entry name" value="Topoisomerase II, domain 5"/>
    <property type="match status" value="1"/>
</dbReference>
<dbReference type="SMART" id="SM00434">
    <property type="entry name" value="TOP4c"/>
    <property type="match status" value="1"/>
</dbReference>
<feature type="region of interest" description="Disordered" evidence="8">
    <location>
        <begin position="868"/>
        <end position="898"/>
    </location>
</feature>
<comment type="caution">
    <text evidence="10">The sequence shown here is derived from an EMBL/GenBank/DDBJ whole genome shotgun (WGS) entry which is preliminary data.</text>
</comment>
<evidence type="ECO:0000256" key="1">
    <source>
        <dbReference type="ARBA" id="ARBA00000185"/>
    </source>
</evidence>
<evidence type="ECO:0000256" key="6">
    <source>
        <dbReference type="ARBA" id="ARBA00023235"/>
    </source>
</evidence>
<dbReference type="NCBIfam" id="NF004044">
    <property type="entry name" value="PRK05561.1"/>
    <property type="match status" value="1"/>
</dbReference>
<dbReference type="GO" id="GO:0006265">
    <property type="term" value="P:DNA topological change"/>
    <property type="evidence" value="ECO:0007669"/>
    <property type="project" value="UniProtKB-UniRule"/>
</dbReference>
<dbReference type="InterPro" id="IPR002205">
    <property type="entry name" value="Topo_IIA_dom_A"/>
</dbReference>
<dbReference type="CDD" id="cd00187">
    <property type="entry name" value="TOP4c"/>
    <property type="match status" value="1"/>
</dbReference>
<dbReference type="PANTHER" id="PTHR43493:SF5">
    <property type="entry name" value="DNA GYRASE SUBUNIT A, CHLOROPLASTIC_MITOCHONDRIAL"/>
    <property type="match status" value="1"/>
</dbReference>
<keyword evidence="5 7" id="KW-0238">DNA-binding</keyword>
<feature type="domain" description="Topo IIA-type catalytic" evidence="9">
    <location>
        <begin position="60"/>
        <end position="552"/>
    </location>
</feature>
<evidence type="ECO:0000313" key="11">
    <source>
        <dbReference type="Proteomes" id="UP000541810"/>
    </source>
</evidence>
<evidence type="ECO:0000256" key="2">
    <source>
        <dbReference type="ARBA" id="ARBA00008263"/>
    </source>
</evidence>
<dbReference type="GO" id="GO:0003677">
    <property type="term" value="F:DNA binding"/>
    <property type="evidence" value="ECO:0007669"/>
    <property type="project" value="UniProtKB-UniRule"/>
</dbReference>
<dbReference type="RefSeq" id="WP_184675396.1">
    <property type="nucleotide sequence ID" value="NZ_JACHGY010000001.1"/>
</dbReference>
<proteinExistence type="inferred from homology"/>
<dbReference type="Gene3D" id="3.30.1360.40">
    <property type="match status" value="1"/>
</dbReference>
<dbReference type="Pfam" id="PF00521">
    <property type="entry name" value="DNA_topoisoIV"/>
    <property type="match status" value="1"/>
</dbReference>
<evidence type="ECO:0000313" key="10">
    <source>
        <dbReference type="EMBL" id="MBB6428345.1"/>
    </source>
</evidence>
<dbReference type="GO" id="GO:0005737">
    <property type="term" value="C:cytoplasm"/>
    <property type="evidence" value="ECO:0007669"/>
    <property type="project" value="TreeGrafter"/>
</dbReference>
<evidence type="ECO:0000259" key="9">
    <source>
        <dbReference type="PROSITE" id="PS52040"/>
    </source>
</evidence>
<dbReference type="GO" id="GO:0005524">
    <property type="term" value="F:ATP binding"/>
    <property type="evidence" value="ECO:0007669"/>
    <property type="project" value="InterPro"/>
</dbReference>
<dbReference type="Proteomes" id="UP000541810">
    <property type="component" value="Unassembled WGS sequence"/>
</dbReference>
<dbReference type="SUPFAM" id="SSF56719">
    <property type="entry name" value="Type II DNA topoisomerase"/>
    <property type="match status" value="1"/>
</dbReference>
<dbReference type="AlphaFoldDB" id="A0A7X0H354"/>
<dbReference type="InterPro" id="IPR013760">
    <property type="entry name" value="Topo_IIA-like_dom_sf"/>
</dbReference>
<keyword evidence="11" id="KW-1185">Reference proteome</keyword>
<keyword evidence="6 7" id="KW-0413">Isomerase</keyword>
<dbReference type="NCBIfam" id="NF004043">
    <property type="entry name" value="PRK05560.1"/>
    <property type="match status" value="1"/>
</dbReference>
<dbReference type="Gene3D" id="2.120.10.90">
    <property type="entry name" value="DNA gyrase/topoisomerase IV, subunit A, C-terminal"/>
    <property type="match status" value="1"/>
</dbReference>
<dbReference type="GO" id="GO:0003918">
    <property type="term" value="F:DNA topoisomerase type II (double strand cut, ATP-hydrolyzing) activity"/>
    <property type="evidence" value="ECO:0007669"/>
    <property type="project" value="UniProtKB-EC"/>
</dbReference>
<feature type="active site" description="O-(5'-phospho-DNA)-tyrosine intermediate" evidence="7">
    <location>
        <position position="148"/>
    </location>
</feature>
<dbReference type="InterPro" id="IPR035516">
    <property type="entry name" value="Gyrase/topoIV_suA_C"/>
</dbReference>
<reference evidence="10 11" key="1">
    <citation type="submission" date="2020-08" db="EMBL/GenBank/DDBJ databases">
        <title>Genomic Encyclopedia of Type Strains, Phase IV (KMG-IV): sequencing the most valuable type-strain genomes for metagenomic binning, comparative biology and taxonomic classification.</title>
        <authorList>
            <person name="Goeker M."/>
        </authorList>
    </citation>
    <scope>NUCLEOTIDE SEQUENCE [LARGE SCALE GENOMIC DNA]</scope>
    <source>
        <strain evidence="10 11">DSM 103725</strain>
    </source>
</reference>
<comment type="catalytic activity">
    <reaction evidence="1 7">
        <text>ATP-dependent breakage, passage and rejoining of double-stranded DNA.</text>
        <dbReference type="EC" id="5.6.2.2"/>
    </reaction>
</comment>
<dbReference type="SUPFAM" id="SSF101904">
    <property type="entry name" value="GyrA/ParC C-terminal domain-like"/>
    <property type="match status" value="1"/>
</dbReference>
<protein>
    <recommendedName>
        <fullName evidence="3">DNA topoisomerase (ATP-hydrolyzing)</fullName>
        <ecNumber evidence="3">5.6.2.2</ecNumber>
    </recommendedName>
</protein>
<dbReference type="InterPro" id="IPR050220">
    <property type="entry name" value="Type_II_DNA_Topoisomerases"/>
</dbReference>
<dbReference type="NCBIfam" id="TIGR01063">
    <property type="entry name" value="gyrA"/>
    <property type="match status" value="1"/>
</dbReference>
<accession>A0A7X0H354</accession>
<evidence type="ECO:0000256" key="3">
    <source>
        <dbReference type="ARBA" id="ARBA00012895"/>
    </source>
</evidence>
<dbReference type="EC" id="5.6.2.2" evidence="3"/>
<keyword evidence="4 7" id="KW-0799">Topoisomerase</keyword>
<dbReference type="InterPro" id="IPR013758">
    <property type="entry name" value="Topo_IIA_A/C_ab"/>
</dbReference>
<dbReference type="Gene3D" id="1.10.268.10">
    <property type="entry name" value="Topoisomerase, domain 3"/>
    <property type="match status" value="1"/>
</dbReference>
<evidence type="ECO:0000256" key="4">
    <source>
        <dbReference type="ARBA" id="ARBA00023029"/>
    </source>
</evidence>
<dbReference type="GO" id="GO:0009330">
    <property type="term" value="C:DNA topoisomerase type II (double strand cut, ATP-hydrolyzing) complex"/>
    <property type="evidence" value="ECO:0007669"/>
    <property type="project" value="TreeGrafter"/>
</dbReference>
<dbReference type="FunFam" id="2.120.10.90:FF:000005">
    <property type="entry name" value="DNA topoisomerase 4 subunit A"/>
    <property type="match status" value="1"/>
</dbReference>
<dbReference type="InterPro" id="IPR006691">
    <property type="entry name" value="GyrA/parC_rep"/>
</dbReference>
<gene>
    <name evidence="10" type="ORF">HNQ40_000151</name>
</gene>
<comment type="similarity">
    <text evidence="2">Belongs to the type II topoisomerase GyrA/ParC subunit family.</text>
</comment>
<evidence type="ECO:0000256" key="8">
    <source>
        <dbReference type="SAM" id="MobiDB-lite"/>
    </source>
</evidence>
<dbReference type="InterPro" id="IPR013757">
    <property type="entry name" value="Topo_IIA_A_a_sf"/>
</dbReference>
<feature type="compositionally biased region" description="Polar residues" evidence="8">
    <location>
        <begin position="879"/>
        <end position="890"/>
    </location>
</feature>
<dbReference type="Pfam" id="PF03989">
    <property type="entry name" value="DNA_gyraseA_C"/>
    <property type="match status" value="7"/>
</dbReference>
<feature type="region of interest" description="Disordered" evidence="8">
    <location>
        <begin position="788"/>
        <end position="808"/>
    </location>
</feature>
<feature type="region of interest" description="Disordered" evidence="8">
    <location>
        <begin position="1"/>
        <end position="29"/>
    </location>
</feature>
<organism evidence="10 11">
    <name type="scientific">Algisphaera agarilytica</name>
    <dbReference type="NCBI Taxonomy" id="1385975"/>
    <lineage>
        <taxon>Bacteria</taxon>
        <taxon>Pseudomonadati</taxon>
        <taxon>Planctomycetota</taxon>
        <taxon>Phycisphaerae</taxon>
        <taxon>Phycisphaerales</taxon>
        <taxon>Phycisphaeraceae</taxon>
        <taxon>Algisphaera</taxon>
    </lineage>
</organism>
<name>A0A7X0H354_9BACT</name>
<dbReference type="PROSITE" id="PS52040">
    <property type="entry name" value="TOPO_IIA"/>
    <property type="match status" value="1"/>
</dbReference>